<dbReference type="PANTHER" id="PTHR38454">
    <property type="entry name" value="INTEGRAL MEMBRANE PROTEIN-RELATED"/>
    <property type="match status" value="1"/>
</dbReference>
<gene>
    <name evidence="3" type="ORF">DMP10_03915</name>
</gene>
<feature type="transmembrane region" description="Helical" evidence="2">
    <location>
        <begin position="440"/>
        <end position="461"/>
    </location>
</feature>
<dbReference type="InterPro" id="IPR018580">
    <property type="entry name" value="Uncharacterised_YfhO"/>
</dbReference>
<accession>A0A3N0AWE9</accession>
<feature type="compositionally biased region" description="Basic and acidic residues" evidence="1">
    <location>
        <begin position="1"/>
        <end position="26"/>
    </location>
</feature>
<feature type="transmembrane region" description="Helical" evidence="2">
    <location>
        <begin position="390"/>
        <end position="408"/>
    </location>
</feature>
<proteinExistence type="predicted"/>
<keyword evidence="2" id="KW-0472">Membrane</keyword>
<feature type="transmembrane region" description="Helical" evidence="2">
    <location>
        <begin position="936"/>
        <end position="956"/>
    </location>
</feature>
<feature type="transmembrane region" description="Helical" evidence="2">
    <location>
        <begin position="266"/>
        <end position="292"/>
    </location>
</feature>
<feature type="transmembrane region" description="Helical" evidence="2">
    <location>
        <begin position="221"/>
        <end position="254"/>
    </location>
</feature>
<feature type="transmembrane region" description="Helical" evidence="2">
    <location>
        <begin position="140"/>
        <end position="162"/>
    </location>
</feature>
<evidence type="ECO:0000256" key="1">
    <source>
        <dbReference type="SAM" id="MobiDB-lite"/>
    </source>
</evidence>
<comment type="caution">
    <text evidence="3">The sequence shown here is derived from an EMBL/GenBank/DDBJ whole genome shotgun (WGS) entry which is preliminary data.</text>
</comment>
<keyword evidence="4" id="KW-1185">Reference proteome</keyword>
<dbReference type="PANTHER" id="PTHR38454:SF1">
    <property type="entry name" value="INTEGRAL MEMBRANE PROTEIN"/>
    <property type="match status" value="1"/>
</dbReference>
<feature type="transmembrane region" description="Helical" evidence="2">
    <location>
        <begin position="481"/>
        <end position="501"/>
    </location>
</feature>
<organism evidence="3 4">
    <name type="scientific">Adlercreutzia equolifaciens subsp. celatus DSM 18785</name>
    <dbReference type="NCBI Taxonomy" id="1121021"/>
    <lineage>
        <taxon>Bacteria</taxon>
        <taxon>Bacillati</taxon>
        <taxon>Actinomycetota</taxon>
        <taxon>Coriobacteriia</taxon>
        <taxon>Eggerthellales</taxon>
        <taxon>Eggerthellaceae</taxon>
        <taxon>Adlercreutzia</taxon>
    </lineage>
</organism>
<evidence type="ECO:0000313" key="4">
    <source>
        <dbReference type="Proteomes" id="UP000278327"/>
    </source>
</evidence>
<protein>
    <recommendedName>
        <fullName evidence="5">YfhO family protein</fullName>
    </recommendedName>
</protein>
<feature type="region of interest" description="Disordered" evidence="1">
    <location>
        <begin position="1"/>
        <end position="30"/>
    </location>
</feature>
<reference evidence="3 4" key="1">
    <citation type="journal article" date="2019" name="Microbiol. Resour. Announc.">
        <title>Draft Genome Sequences of Type Strains of Gordonibacter faecihominis, Paraeggerthella hongkongensis, Parvibacter caecicola,Slackia equolifaciens, Slackia faecicanis, and Slackia isoflavoniconvertens.</title>
        <authorList>
            <person name="Danylec N."/>
            <person name="Stoll D.A."/>
            <person name="Dotsch A."/>
            <person name="Huch M."/>
        </authorList>
    </citation>
    <scope>NUCLEOTIDE SEQUENCE [LARGE SCALE GENOMIC DNA]</scope>
    <source>
        <strain evidence="3 4">DSM 18785</strain>
    </source>
</reference>
<name>A0A3N0AWE9_9ACTN</name>
<keyword evidence="2" id="KW-0812">Transmembrane</keyword>
<feature type="transmembrane region" description="Helical" evidence="2">
    <location>
        <begin position="169"/>
        <end position="189"/>
    </location>
</feature>
<evidence type="ECO:0000256" key="2">
    <source>
        <dbReference type="SAM" id="Phobius"/>
    </source>
</evidence>
<evidence type="ECO:0000313" key="3">
    <source>
        <dbReference type="EMBL" id="RNL39018.1"/>
    </source>
</evidence>
<dbReference type="Pfam" id="PF09586">
    <property type="entry name" value="YfhO"/>
    <property type="match status" value="1"/>
</dbReference>
<dbReference type="Proteomes" id="UP000278327">
    <property type="component" value="Unassembled WGS sequence"/>
</dbReference>
<evidence type="ECO:0008006" key="5">
    <source>
        <dbReference type="Google" id="ProtNLM"/>
    </source>
</evidence>
<feature type="transmembrane region" description="Helical" evidence="2">
    <location>
        <begin position="358"/>
        <end position="378"/>
    </location>
</feature>
<feature type="transmembrane region" description="Helical" evidence="2">
    <location>
        <begin position="328"/>
        <end position="346"/>
    </location>
</feature>
<dbReference type="AlphaFoldDB" id="A0A3N0AWE9"/>
<feature type="transmembrane region" description="Helical" evidence="2">
    <location>
        <begin position="40"/>
        <end position="61"/>
    </location>
</feature>
<dbReference type="EMBL" id="QICA01000004">
    <property type="protein sequence ID" value="RNL39018.1"/>
    <property type="molecule type" value="Genomic_DNA"/>
</dbReference>
<keyword evidence="2" id="KW-1133">Transmembrane helix</keyword>
<feature type="transmembrane region" description="Helical" evidence="2">
    <location>
        <begin position="415"/>
        <end position="434"/>
    </location>
</feature>
<sequence length="975" mass="106983">MTSRGRRTDGSMIKREAEDRHGEKSYFGHPLAETPRKGRYALVLLGICAVAFAGVTLTLVMTGRSLVWDTDGRLLYFPFMVAEGEWLRDIAASLLAGDLAIPLYSFDIGFGADWLITASGNSNEPINLLAALCPPEASEWLYDTLVFLRFYLAALTFSFYCFSRGRGKGATLVGALCYVLCGYVLFWGVLRHPNFIDFSMLLPLVFMGADKLFVGKNPLLLIVSMAGIFVYSIYFAYMTCLFLLAYCLITYFAYPRERSVGDFALLAGEFALCLLAAFALVGFSTIPMFITLTSMGRVGIVRDIAFFQTADFYESFVSVLLGNHEAQNASVLGAVPVIAILALFVARGSMHERERRAWGCGIALCLIGALVAKVGSVFNGFGYPTDRWEVIFGFCAAYAVVLLVPAIPRFSALQWRRLTALVAVVAVWALAYAFKEGTLLGFATVVMFAGIYGALALWAFFRRRAAGSSPSLPRVLTERCLRALLILAVVANATVHVGLFMSPLGSSYYKEFIRAGHVWGTREQLDLSSVLDQLDDTYRINRTDTTYGRNGSFVHGYKGFDFYSSFYNQAADDFRQSMGLSDDVKSTMFDGTRQRAALDYVLGAKYYISSTEAADSIPDGYVKIADLGEAHNGLSYELYETDRALPLAFTYDSVVTQQDYEELDLVQRQELLTRALVLAVDKAEGTAPQFDTKREQLGVVEAEGAAVQNGRIVVTKKNASVTFSLNGRAGCETYLCFEGLRFRSMPVSDAERLADEPQLAYATNPSFTPTKTCWVTVSDGVRESSFEIATSASPKYAGKEDWAVNLGVGDDPVTSITVTFGGVGVYEFSELYGATQSVEVIRENVEHLQEGNDATVAFGSNAMAVSVEAADSTVAGENRDKSRYVFVSVPYSRGWSATMDGKPVEILKANVGFMAVEVDGESHELRFSYVTPGLDLGLACTGIAVVLLSVFELGWVRRRRTMANQRGISEKEPIR</sequence>